<accession>A0A1H2C2L4</accession>
<dbReference type="EMBL" id="LT629740">
    <property type="protein sequence ID" value="SDT64785.1"/>
    <property type="molecule type" value="Genomic_DNA"/>
</dbReference>
<gene>
    <name evidence="1" type="ORF">SAMN05216490_4577</name>
</gene>
<evidence type="ECO:0000313" key="1">
    <source>
        <dbReference type="EMBL" id="SDT64785.1"/>
    </source>
</evidence>
<dbReference type="STRING" id="652787.SAMN05216490_4577"/>
<reference evidence="1 2" key="1">
    <citation type="submission" date="2016-10" db="EMBL/GenBank/DDBJ databases">
        <authorList>
            <person name="de Groot N.N."/>
        </authorList>
    </citation>
    <scope>NUCLEOTIDE SEQUENCE [LARGE SCALE GENOMIC DNA]</scope>
    <source>
        <strain evidence="1 2">MP1X4</strain>
    </source>
</reference>
<sequence length="46" mass="5421">MLVTSVYDLKSSSKIGSFCHESHTYQPFNILLSFYLHKINIFNAYY</sequence>
<name>A0A1H2C2L4_MUCMA</name>
<organism evidence="1 2">
    <name type="scientific">Mucilaginibacter mallensis</name>
    <dbReference type="NCBI Taxonomy" id="652787"/>
    <lineage>
        <taxon>Bacteria</taxon>
        <taxon>Pseudomonadati</taxon>
        <taxon>Bacteroidota</taxon>
        <taxon>Sphingobacteriia</taxon>
        <taxon>Sphingobacteriales</taxon>
        <taxon>Sphingobacteriaceae</taxon>
        <taxon>Mucilaginibacter</taxon>
    </lineage>
</organism>
<proteinExistence type="predicted"/>
<dbReference type="Proteomes" id="UP000199679">
    <property type="component" value="Chromosome I"/>
</dbReference>
<protein>
    <submittedName>
        <fullName evidence="1">Uncharacterized protein</fullName>
    </submittedName>
</protein>
<dbReference type="AlphaFoldDB" id="A0A1H2C2L4"/>
<evidence type="ECO:0000313" key="2">
    <source>
        <dbReference type="Proteomes" id="UP000199679"/>
    </source>
</evidence>
<keyword evidence="2" id="KW-1185">Reference proteome</keyword>